<accession>A0A9P7K4V5</accession>
<dbReference type="Proteomes" id="UP000717328">
    <property type="component" value="Unassembled WGS sequence"/>
</dbReference>
<proteinExistence type="inferred from homology"/>
<dbReference type="GO" id="GO:0050660">
    <property type="term" value="F:flavin adenine dinucleotide binding"/>
    <property type="evidence" value="ECO:0007669"/>
    <property type="project" value="InterPro"/>
</dbReference>
<evidence type="ECO:0000313" key="2">
    <source>
        <dbReference type="EMBL" id="KAG5636285.1"/>
    </source>
</evidence>
<protein>
    <submittedName>
        <fullName evidence="2">Uncharacterized protein</fullName>
    </submittedName>
</protein>
<dbReference type="Gene3D" id="3.50.50.60">
    <property type="entry name" value="FAD/NAD(P)-binding domain"/>
    <property type="match status" value="1"/>
</dbReference>
<keyword evidence="3" id="KW-1185">Reference proteome</keyword>
<dbReference type="InterPro" id="IPR012132">
    <property type="entry name" value="GMC_OxRdtase"/>
</dbReference>
<reference evidence="2" key="1">
    <citation type="submission" date="2021-02" db="EMBL/GenBank/DDBJ databases">
        <authorList>
            <person name="Nieuwenhuis M."/>
            <person name="Van De Peppel L.J.J."/>
        </authorList>
    </citation>
    <scope>NUCLEOTIDE SEQUENCE</scope>
    <source>
        <strain evidence="2">D49</strain>
    </source>
</reference>
<dbReference type="AlphaFoldDB" id="A0A9P7K4V5"/>
<dbReference type="PANTHER" id="PTHR11552">
    <property type="entry name" value="GLUCOSE-METHANOL-CHOLINE GMC OXIDOREDUCTASE"/>
    <property type="match status" value="1"/>
</dbReference>
<dbReference type="InterPro" id="IPR036188">
    <property type="entry name" value="FAD/NAD-bd_sf"/>
</dbReference>
<comment type="similarity">
    <text evidence="1">Belongs to the GMC oxidoreductase family.</text>
</comment>
<dbReference type="Gene3D" id="3.30.560.10">
    <property type="entry name" value="Glucose Oxidase, domain 3"/>
    <property type="match status" value="1"/>
</dbReference>
<evidence type="ECO:0000313" key="3">
    <source>
        <dbReference type="Proteomes" id="UP000717328"/>
    </source>
</evidence>
<dbReference type="EMBL" id="JABCKI010005952">
    <property type="protein sequence ID" value="KAG5636285.1"/>
    <property type="molecule type" value="Genomic_DNA"/>
</dbReference>
<evidence type="ECO:0000256" key="1">
    <source>
        <dbReference type="ARBA" id="ARBA00010790"/>
    </source>
</evidence>
<name>A0A9P7K4V5_9AGAR</name>
<dbReference type="OrthoDB" id="269227at2759"/>
<gene>
    <name evidence="2" type="ORF">H0H81_008540</name>
</gene>
<dbReference type="SUPFAM" id="SSF51905">
    <property type="entry name" value="FAD/NAD(P)-binding domain"/>
    <property type="match status" value="1"/>
</dbReference>
<organism evidence="2 3">
    <name type="scientific">Sphagnurus paluster</name>
    <dbReference type="NCBI Taxonomy" id="117069"/>
    <lineage>
        <taxon>Eukaryota</taxon>
        <taxon>Fungi</taxon>
        <taxon>Dikarya</taxon>
        <taxon>Basidiomycota</taxon>
        <taxon>Agaricomycotina</taxon>
        <taxon>Agaricomycetes</taxon>
        <taxon>Agaricomycetidae</taxon>
        <taxon>Agaricales</taxon>
        <taxon>Tricholomatineae</taxon>
        <taxon>Lyophyllaceae</taxon>
        <taxon>Sphagnurus</taxon>
    </lineage>
</organism>
<dbReference type="PANTHER" id="PTHR11552:SF147">
    <property type="entry name" value="CHOLINE DEHYDROGENASE, MITOCHONDRIAL"/>
    <property type="match status" value="1"/>
</dbReference>
<dbReference type="GO" id="GO:0016491">
    <property type="term" value="F:oxidoreductase activity"/>
    <property type="evidence" value="ECO:0007669"/>
    <property type="project" value="TreeGrafter"/>
</dbReference>
<sequence>MLRYMQKSERYHLPNSEQIQLGAKVDPTVHGFDGYVNAGFPQPYEVASASERYVASIRAAIPGLAENNDVASGTPNGVARFQYSITPGNGTFPALGGNTRSSSANAYIYPSLTTKTNLVILTEHQASSIIWHQRRPVALGSRAAGVNFIATQVKDSGNPGPLSVKVRREVIVSSGAIGVGYLHAYN</sequence>
<comment type="caution">
    <text evidence="2">The sequence shown here is derived from an EMBL/GenBank/DDBJ whole genome shotgun (WGS) entry which is preliminary data.</text>
</comment>
<reference evidence="2" key="2">
    <citation type="submission" date="2021-10" db="EMBL/GenBank/DDBJ databases">
        <title>Phylogenomics reveals ancestral predisposition of the termite-cultivated fungus Termitomyces towards a domesticated lifestyle.</title>
        <authorList>
            <person name="Auxier B."/>
            <person name="Grum-Grzhimaylo A."/>
            <person name="Cardenas M.E."/>
            <person name="Lodge J.D."/>
            <person name="Laessoe T."/>
            <person name="Pedersen O."/>
            <person name="Smith M.E."/>
            <person name="Kuyper T.W."/>
            <person name="Franco-Molano E.A."/>
            <person name="Baroni T.J."/>
            <person name="Aanen D.K."/>
        </authorList>
    </citation>
    <scope>NUCLEOTIDE SEQUENCE</scope>
    <source>
        <strain evidence="2">D49</strain>
    </source>
</reference>